<comment type="PTM">
    <text evidence="4">Binds 1 heme c group covalently per subunit.</text>
</comment>
<dbReference type="InterPro" id="IPR036909">
    <property type="entry name" value="Cyt_c-like_dom_sf"/>
</dbReference>
<accession>A0A511W854</accession>
<dbReference type="OrthoDB" id="7933886at2"/>
<dbReference type="InterPro" id="IPR012218">
    <property type="entry name" value="Cyt_c_BACSU-c550-type"/>
</dbReference>
<evidence type="ECO:0000313" key="8">
    <source>
        <dbReference type="EMBL" id="GEN46518.1"/>
    </source>
</evidence>
<organism evidence="8 9">
    <name type="scientific">Alkalibacillus haloalkaliphilus</name>
    <dbReference type="NCBI Taxonomy" id="94136"/>
    <lineage>
        <taxon>Bacteria</taxon>
        <taxon>Bacillati</taxon>
        <taxon>Bacillota</taxon>
        <taxon>Bacilli</taxon>
        <taxon>Bacillales</taxon>
        <taxon>Bacillaceae</taxon>
        <taxon>Alkalibacillus</taxon>
    </lineage>
</organism>
<keyword evidence="2 5" id="KW-0479">Metal-binding</keyword>
<sequence>MSRNPIIPYVTIATLGIVAMIVMAGVGLDQMRHAEEATEETEEAADSPEAIYESNCLSCHGGDLEGGSGPPLEDAGDRFSLEELEDIIANGVEGSSIMTGDYATNEEAEILAEWLMEQ</sequence>
<dbReference type="GO" id="GO:0020037">
    <property type="term" value="F:heme binding"/>
    <property type="evidence" value="ECO:0007669"/>
    <property type="project" value="InterPro"/>
</dbReference>
<feature type="transmembrane region" description="Helical" evidence="6">
    <location>
        <begin position="6"/>
        <end position="28"/>
    </location>
</feature>
<dbReference type="SUPFAM" id="SSF46626">
    <property type="entry name" value="Cytochrome c"/>
    <property type="match status" value="1"/>
</dbReference>
<keyword evidence="6" id="KW-0472">Membrane</keyword>
<reference evidence="8 9" key="1">
    <citation type="submission" date="2019-07" db="EMBL/GenBank/DDBJ databases">
        <title>Whole genome shotgun sequence of Alkalibacillus haloalkaliphilus NBRC 103110.</title>
        <authorList>
            <person name="Hosoyama A."/>
            <person name="Uohara A."/>
            <person name="Ohji S."/>
            <person name="Ichikawa N."/>
        </authorList>
    </citation>
    <scope>NUCLEOTIDE SEQUENCE [LARGE SCALE GENOMIC DNA]</scope>
    <source>
        <strain evidence="8 9">NBRC 103110</strain>
    </source>
</reference>
<keyword evidence="6" id="KW-0812">Transmembrane</keyword>
<dbReference type="PROSITE" id="PS51007">
    <property type="entry name" value="CYTC"/>
    <property type="match status" value="1"/>
</dbReference>
<dbReference type="AlphaFoldDB" id="A0A511W854"/>
<keyword evidence="9" id="KW-1185">Reference proteome</keyword>
<comment type="caution">
    <text evidence="8">The sequence shown here is derived from an EMBL/GenBank/DDBJ whole genome shotgun (WGS) entry which is preliminary data.</text>
</comment>
<dbReference type="GO" id="GO:0005506">
    <property type="term" value="F:iron ion binding"/>
    <property type="evidence" value="ECO:0007669"/>
    <property type="project" value="InterPro"/>
</dbReference>
<dbReference type="GO" id="GO:0009055">
    <property type="term" value="F:electron transfer activity"/>
    <property type="evidence" value="ECO:0007669"/>
    <property type="project" value="InterPro"/>
</dbReference>
<evidence type="ECO:0000256" key="6">
    <source>
        <dbReference type="SAM" id="Phobius"/>
    </source>
</evidence>
<dbReference type="RefSeq" id="WP_146817401.1">
    <property type="nucleotide sequence ID" value="NZ_BJYA01000015.1"/>
</dbReference>
<evidence type="ECO:0000256" key="5">
    <source>
        <dbReference type="PIRSR" id="PIRSR000025-2"/>
    </source>
</evidence>
<dbReference type="EMBL" id="BJYA01000015">
    <property type="protein sequence ID" value="GEN46518.1"/>
    <property type="molecule type" value="Genomic_DNA"/>
</dbReference>
<keyword evidence="1 4" id="KW-0349">Heme</keyword>
<dbReference type="InterPro" id="IPR009056">
    <property type="entry name" value="Cyt_c-like_dom"/>
</dbReference>
<evidence type="ECO:0000256" key="4">
    <source>
        <dbReference type="PIRSR" id="PIRSR000025-1"/>
    </source>
</evidence>
<feature type="binding site" description="axial binding residue" evidence="5">
    <location>
        <position position="60"/>
    </location>
    <ligand>
        <name>heme c</name>
        <dbReference type="ChEBI" id="CHEBI:61717"/>
    </ligand>
    <ligandPart>
        <name>Fe</name>
        <dbReference type="ChEBI" id="CHEBI:18248"/>
    </ligandPart>
</feature>
<evidence type="ECO:0000256" key="2">
    <source>
        <dbReference type="ARBA" id="ARBA00022723"/>
    </source>
</evidence>
<dbReference type="Pfam" id="PF13442">
    <property type="entry name" value="Cytochrome_CBB3"/>
    <property type="match status" value="1"/>
</dbReference>
<protein>
    <submittedName>
        <fullName evidence="8">Cytochrome c</fullName>
    </submittedName>
</protein>
<evidence type="ECO:0000256" key="3">
    <source>
        <dbReference type="ARBA" id="ARBA00023004"/>
    </source>
</evidence>
<evidence type="ECO:0000313" key="9">
    <source>
        <dbReference type="Proteomes" id="UP000321440"/>
    </source>
</evidence>
<feature type="binding site" description="axial binding residue" evidence="5">
    <location>
        <position position="98"/>
    </location>
    <ligand>
        <name>heme c</name>
        <dbReference type="ChEBI" id="CHEBI:61717"/>
    </ligand>
    <ligandPart>
        <name>Fe</name>
        <dbReference type="ChEBI" id="CHEBI:18248"/>
    </ligandPart>
</feature>
<evidence type="ECO:0000256" key="1">
    <source>
        <dbReference type="ARBA" id="ARBA00022617"/>
    </source>
</evidence>
<gene>
    <name evidence="8" type="primary">cccA</name>
    <name evidence="8" type="ORF">AHA02nite_22940</name>
</gene>
<evidence type="ECO:0000259" key="7">
    <source>
        <dbReference type="PROSITE" id="PS51007"/>
    </source>
</evidence>
<dbReference type="Proteomes" id="UP000321440">
    <property type="component" value="Unassembled WGS sequence"/>
</dbReference>
<feature type="domain" description="Cytochrome c" evidence="7">
    <location>
        <begin position="43"/>
        <end position="118"/>
    </location>
</feature>
<dbReference type="Gene3D" id="1.10.760.10">
    <property type="entry name" value="Cytochrome c-like domain"/>
    <property type="match status" value="1"/>
</dbReference>
<dbReference type="PIRSF" id="PIRSF000025">
    <property type="entry name" value="Cytc_Bsub_c550"/>
    <property type="match status" value="1"/>
</dbReference>
<keyword evidence="3 5" id="KW-0408">Iron</keyword>
<keyword evidence="6" id="KW-1133">Transmembrane helix</keyword>
<feature type="binding site" description="covalent" evidence="4">
    <location>
        <position position="56"/>
    </location>
    <ligand>
        <name>heme c</name>
        <dbReference type="ChEBI" id="CHEBI:61717"/>
    </ligand>
</feature>
<dbReference type="GO" id="GO:0016020">
    <property type="term" value="C:membrane"/>
    <property type="evidence" value="ECO:0007669"/>
    <property type="project" value="InterPro"/>
</dbReference>
<feature type="binding site" description="covalent" evidence="4">
    <location>
        <position position="59"/>
    </location>
    <ligand>
        <name>heme c</name>
        <dbReference type="ChEBI" id="CHEBI:61717"/>
    </ligand>
</feature>
<proteinExistence type="predicted"/>
<name>A0A511W854_9BACI</name>